<dbReference type="EMBL" id="BDIP01002744">
    <property type="protein sequence ID" value="GCA63231.1"/>
    <property type="molecule type" value="Genomic_DNA"/>
</dbReference>
<name>A0A391NNE0_9EUKA</name>
<reference evidence="1 2" key="1">
    <citation type="journal article" date="2018" name="PLoS ONE">
        <title>The draft genome of Kipferlia bialata reveals reductive genome evolution in fornicate parasites.</title>
        <authorList>
            <person name="Tanifuji G."/>
            <person name="Takabayashi S."/>
            <person name="Kume K."/>
            <person name="Takagi M."/>
            <person name="Nakayama T."/>
            <person name="Kamikawa R."/>
            <person name="Inagaki Y."/>
            <person name="Hashimoto T."/>
        </authorList>
    </citation>
    <scope>NUCLEOTIDE SEQUENCE [LARGE SCALE GENOMIC DNA]</scope>
    <source>
        <strain evidence="1">NY0173</strain>
    </source>
</reference>
<dbReference type="AlphaFoldDB" id="A0A391NNE0"/>
<protein>
    <submittedName>
        <fullName evidence="1">Uncharacterized protein</fullName>
    </submittedName>
</protein>
<gene>
    <name evidence="1" type="ORF">KIPB_008675</name>
</gene>
<accession>A0A391NNE0</accession>
<proteinExistence type="predicted"/>
<organism evidence="1 2">
    <name type="scientific">Kipferlia bialata</name>
    <dbReference type="NCBI Taxonomy" id="797122"/>
    <lineage>
        <taxon>Eukaryota</taxon>
        <taxon>Metamonada</taxon>
        <taxon>Carpediemonas-like organisms</taxon>
        <taxon>Kipferlia</taxon>
    </lineage>
</organism>
<evidence type="ECO:0000313" key="1">
    <source>
        <dbReference type="EMBL" id="GCA63231.1"/>
    </source>
</evidence>
<sequence>MDASNDAPVTHAQLSELVITFMARVEEIIAKKSEEMRKRQLSLDSERRIAESLDRRQRLLESRERSIKMKETSSSSPLE</sequence>
<dbReference type="Proteomes" id="UP000265618">
    <property type="component" value="Unassembled WGS sequence"/>
</dbReference>
<comment type="caution">
    <text evidence="1">The sequence shown here is derived from an EMBL/GenBank/DDBJ whole genome shotgun (WGS) entry which is preliminary data.</text>
</comment>
<evidence type="ECO:0000313" key="2">
    <source>
        <dbReference type="Proteomes" id="UP000265618"/>
    </source>
</evidence>
<keyword evidence="2" id="KW-1185">Reference proteome</keyword>